<dbReference type="VEuPathDB" id="ToxoDB:TGP89_307760"/>
<dbReference type="SUPFAM" id="SSF56059">
    <property type="entry name" value="Glutathione synthetase ATP-binding domain-like"/>
    <property type="match status" value="1"/>
</dbReference>
<proteinExistence type="predicted"/>
<evidence type="ECO:0000256" key="4">
    <source>
        <dbReference type="SAM" id="MobiDB-lite"/>
    </source>
</evidence>
<evidence type="ECO:0000313" key="6">
    <source>
        <dbReference type="Proteomes" id="UP000028828"/>
    </source>
</evidence>
<dbReference type="Pfam" id="PF03133">
    <property type="entry name" value="TTL"/>
    <property type="match status" value="1"/>
</dbReference>
<reference evidence="5 6" key="1">
    <citation type="submission" date="2014-03" db="EMBL/GenBank/DDBJ databases">
        <authorList>
            <person name="Sibley D."/>
            <person name="Venepally P."/>
            <person name="Karamycheva S."/>
            <person name="Hadjithomas M."/>
            <person name="Khan A."/>
            <person name="Brunk B."/>
            <person name="Roos D."/>
            <person name="Caler E."/>
            <person name="Lorenzi H."/>
        </authorList>
    </citation>
    <scope>NUCLEOTIDE SEQUENCE [LARGE SCALE GENOMIC DNA]</scope>
    <source>
        <strain evidence="6">p89</strain>
    </source>
</reference>
<feature type="compositionally biased region" description="Polar residues" evidence="4">
    <location>
        <begin position="14"/>
        <end position="24"/>
    </location>
</feature>
<evidence type="ECO:0000256" key="1">
    <source>
        <dbReference type="ARBA" id="ARBA00022598"/>
    </source>
</evidence>
<feature type="compositionally biased region" description="Polar residues" evidence="4">
    <location>
        <begin position="867"/>
        <end position="885"/>
    </location>
</feature>
<dbReference type="GO" id="GO:0070740">
    <property type="term" value="F:tubulin-glutamic acid ligase activity"/>
    <property type="evidence" value="ECO:0007669"/>
    <property type="project" value="TreeGrafter"/>
</dbReference>
<protein>
    <submittedName>
        <fullName evidence="5">Tubulin-tyrosine ligase family protein</fullName>
        <ecNumber evidence="5">6.3.2.25</ecNumber>
    </submittedName>
</protein>
<dbReference type="GO" id="GO:0005524">
    <property type="term" value="F:ATP binding"/>
    <property type="evidence" value="ECO:0007669"/>
    <property type="project" value="UniProtKB-KW"/>
</dbReference>
<keyword evidence="1 5" id="KW-0436">Ligase</keyword>
<sequence length="1242" mass="138312">MAHVHDANDLVPTDVQQNVSSQQKPGVGEHTTRVSSAMIHDSSSSFCRSDDGQIHEQYETFLCSASDVSASVVSSSPPLQPGTLRKNADRAERKKSVQAAISGDYFSQFVNDIRSIFFDKCVAAACTLPMGSGPVSKVRDPCVTLDLSQAGKEKPLIESCVRSLGWKTNNSLFPTGDIAWLGFALTDGEHLDYASVANVVNRFPGLHEFAKKRWLARIISSMALFDSESFSFFPKTWLLPEDREAVETALRVPSDCSHVLGRTKREGRGTAESSCRRRRSFLSSFCFCGSRGGGLKPFPPQQVKAVTAHISAPLKPENVYIIKPDAGTQGAGLKLVSNLDQIPKEILEGQDGYIVQQYICNPFLLHNRKFDFRVYVLLTAVTPKLNVFVSRRSLVRFCTEDYESPRPGNMNNEFMHLTNYAINKDHHGFVRSSNVHDRSSSKRLLDDVLEDLRQQDVDVEYVWQQIVFMVEKVMTAFKPLLALKYDSIYRQTTPRSRCFQIIGLDILLDSNCKAWLLEVNGNPSLRSDYEYQTTAGFISTAESLLDRRIKEPLISEALVIVYFSLLGTPSQVSSCVNEENGSTTPSDGSTIPPAQALRTSMCSRHRAGDALTRRQLHIPRNAVSPAAHDLEPLSQSRRTQPFSLGRQSSKRIPRPVPRCRVRPPLLVPGVTQEPPSLLPPAACVMSPEYINTISNEERGVHPSRQPLSKDEDEQASGTVFPTTATTTDTTRANLSNPIRTASVRCQRTLSYAVLPKSDPCPTYNYSASLASGTLRPEASAPLTPRLSRSQAASIMSVRVSDERVLRVPAKREASQGFGGSYNESGLRRHSDHFTGVPFQAHHGDGKTSDSRTDVRLLEFDREGRASYSGSTASGRTPSGGETQELSLREPQQWIHKTQHLAGRDTSGAKNDTDVVSHHCCLWIPVETSMRNSSLLPPPSSLLDMCKILFTKVTRFPCSLTIQLKHWVALISRGCLKEAIQQLWVPVYVASQKSQHFSLRNPRHSSRRTCRRFAQRPLARRDLIFLYMQQLKLTTTAAGQSPEPQGLSFWSFWEIICLFSSLTRLFLGSRERPSAAQCVLTKPTCAESDRPASQIADRDPRQGRVLLRMSSDSQADACQTSCSSLTFTANKALSEPVWEIVDSYPCGRRLRGCNCHEAPRETRRPWTPAPFSDTPHTCVMEDSCFPSSRMTLNRDFKTPSRDGSIFVPWWPDLHRAFNSLRPSERTAAVSSLLTLLLVEFDDV</sequence>
<feature type="compositionally biased region" description="Low complexity" evidence="4">
    <location>
        <begin position="718"/>
        <end position="730"/>
    </location>
</feature>
<feature type="region of interest" description="Disordered" evidence="4">
    <location>
        <begin position="864"/>
        <end position="886"/>
    </location>
</feature>
<dbReference type="GO" id="GO:0015631">
    <property type="term" value="F:tubulin binding"/>
    <property type="evidence" value="ECO:0007669"/>
    <property type="project" value="TreeGrafter"/>
</dbReference>
<accession>A0A086J992</accession>
<dbReference type="OrthoDB" id="202825at2759"/>
<dbReference type="Proteomes" id="UP000028828">
    <property type="component" value="Unassembled WGS sequence"/>
</dbReference>
<dbReference type="GO" id="GO:0000226">
    <property type="term" value="P:microtubule cytoskeleton organization"/>
    <property type="evidence" value="ECO:0007669"/>
    <property type="project" value="TreeGrafter"/>
</dbReference>
<dbReference type="GO" id="GO:0004835">
    <property type="term" value="F:tubulin-tyrosine ligase activity"/>
    <property type="evidence" value="ECO:0007669"/>
    <property type="project" value="UniProtKB-EC"/>
</dbReference>
<dbReference type="GO" id="GO:0036064">
    <property type="term" value="C:ciliary basal body"/>
    <property type="evidence" value="ECO:0007669"/>
    <property type="project" value="TreeGrafter"/>
</dbReference>
<keyword evidence="3" id="KW-0067">ATP-binding</keyword>
<dbReference type="EMBL" id="AEYI02002305">
    <property type="protein sequence ID" value="KFG28710.1"/>
    <property type="molecule type" value="Genomic_DNA"/>
</dbReference>
<dbReference type="PANTHER" id="PTHR12241:SF154">
    <property type="entry name" value="TUBULIN POLYGLUTAMYLASE TTLL11"/>
    <property type="match status" value="1"/>
</dbReference>
<dbReference type="EC" id="6.3.2.25" evidence="5"/>
<feature type="region of interest" description="Disordered" evidence="4">
    <location>
        <begin position="1"/>
        <end position="35"/>
    </location>
</feature>
<evidence type="ECO:0000256" key="2">
    <source>
        <dbReference type="ARBA" id="ARBA00022741"/>
    </source>
</evidence>
<organism evidence="5 6">
    <name type="scientific">Toxoplasma gondii p89</name>
    <dbReference type="NCBI Taxonomy" id="943119"/>
    <lineage>
        <taxon>Eukaryota</taxon>
        <taxon>Sar</taxon>
        <taxon>Alveolata</taxon>
        <taxon>Apicomplexa</taxon>
        <taxon>Conoidasida</taxon>
        <taxon>Coccidia</taxon>
        <taxon>Eucoccidiorida</taxon>
        <taxon>Eimeriorina</taxon>
        <taxon>Sarcocystidae</taxon>
        <taxon>Toxoplasma</taxon>
    </lineage>
</organism>
<dbReference type="SMR" id="A0A086J992"/>
<dbReference type="Gene3D" id="3.30.470.20">
    <property type="entry name" value="ATP-grasp fold, B domain"/>
    <property type="match status" value="1"/>
</dbReference>
<dbReference type="AlphaFoldDB" id="A0A086J992"/>
<feature type="region of interest" description="Disordered" evidence="4">
    <location>
        <begin position="71"/>
        <end position="91"/>
    </location>
</feature>
<keyword evidence="2" id="KW-0547">Nucleotide-binding</keyword>
<gene>
    <name evidence="5" type="ORF">TGP89_307760</name>
</gene>
<dbReference type="InterPro" id="IPR004344">
    <property type="entry name" value="TTL/TTLL_fam"/>
</dbReference>
<dbReference type="PROSITE" id="PS51221">
    <property type="entry name" value="TTL"/>
    <property type="match status" value="1"/>
</dbReference>
<evidence type="ECO:0000256" key="3">
    <source>
        <dbReference type="ARBA" id="ARBA00022840"/>
    </source>
</evidence>
<dbReference type="PANTHER" id="PTHR12241">
    <property type="entry name" value="TUBULIN POLYGLUTAMYLASE"/>
    <property type="match status" value="1"/>
</dbReference>
<comment type="caution">
    <text evidence="5">The sequence shown here is derived from an EMBL/GenBank/DDBJ whole genome shotgun (WGS) entry which is preliminary data.</text>
</comment>
<feature type="region of interest" description="Disordered" evidence="4">
    <location>
        <begin position="694"/>
        <end position="730"/>
    </location>
</feature>
<name>A0A086J992_TOXGO</name>
<evidence type="ECO:0000313" key="5">
    <source>
        <dbReference type="EMBL" id="KFG28710.1"/>
    </source>
</evidence>